<feature type="binding site" evidence="6">
    <location>
        <begin position="128"/>
        <end position="131"/>
    </location>
    <ligand>
        <name>carbamoyl phosphate</name>
        <dbReference type="ChEBI" id="CHEBI:58228"/>
    </ligand>
</feature>
<dbReference type="InterPro" id="IPR002292">
    <property type="entry name" value="Orn/put_carbamltrans"/>
</dbReference>
<dbReference type="GO" id="GO:0016597">
    <property type="term" value="F:amino acid binding"/>
    <property type="evidence" value="ECO:0007669"/>
    <property type="project" value="InterPro"/>
</dbReference>
<dbReference type="PRINTS" id="PR00100">
    <property type="entry name" value="AOTCASE"/>
</dbReference>
<keyword evidence="6" id="KW-0963">Cytoplasm</keyword>
<dbReference type="Gene3D" id="3.40.50.1370">
    <property type="entry name" value="Aspartate/ornithine carbamoyltransferase"/>
    <property type="match status" value="2"/>
</dbReference>
<dbReference type="SUPFAM" id="SSF53671">
    <property type="entry name" value="Aspartate/ornithine carbamoyltransferase"/>
    <property type="match status" value="1"/>
</dbReference>
<evidence type="ECO:0000259" key="7">
    <source>
        <dbReference type="Pfam" id="PF00185"/>
    </source>
</evidence>
<evidence type="ECO:0000256" key="4">
    <source>
        <dbReference type="ARBA" id="ARBA00022679"/>
    </source>
</evidence>
<evidence type="ECO:0000259" key="8">
    <source>
        <dbReference type="Pfam" id="PF02729"/>
    </source>
</evidence>
<keyword evidence="10" id="KW-1185">Reference proteome</keyword>
<feature type="domain" description="Aspartate/ornithine carbamoyltransferase carbamoyl-P binding" evidence="8">
    <location>
        <begin position="2"/>
        <end position="141"/>
    </location>
</feature>
<gene>
    <name evidence="9" type="primary">argF</name>
    <name evidence="9" type="ORF">H5P27_14090</name>
</gene>
<keyword evidence="4 6" id="KW-0808">Transferase</keyword>
<dbReference type="NCBIfam" id="NF001986">
    <property type="entry name" value="PRK00779.1"/>
    <property type="match status" value="1"/>
</dbReference>
<dbReference type="GO" id="GO:0005737">
    <property type="term" value="C:cytoplasm"/>
    <property type="evidence" value="ECO:0007669"/>
    <property type="project" value="UniProtKB-SubCell"/>
</dbReference>
<dbReference type="InterPro" id="IPR006132">
    <property type="entry name" value="Asp/Orn_carbamoyltranf_P-bd"/>
</dbReference>
<dbReference type="PROSITE" id="PS00097">
    <property type="entry name" value="CARBAMOYLTRANSFERASE"/>
    <property type="match status" value="1"/>
</dbReference>
<proteinExistence type="inferred from homology"/>
<evidence type="ECO:0000313" key="9">
    <source>
        <dbReference type="EMBL" id="MBC2607180.1"/>
    </source>
</evidence>
<dbReference type="EC" id="2.1.3.3" evidence="3 6"/>
<dbReference type="InterPro" id="IPR006130">
    <property type="entry name" value="Asp/Orn_carbamoylTrfase"/>
</dbReference>
<comment type="caution">
    <text evidence="9">The sequence shown here is derived from an EMBL/GenBank/DDBJ whole genome shotgun (WGS) entry which is preliminary data.</text>
</comment>
<dbReference type="Pfam" id="PF02729">
    <property type="entry name" value="OTCace_N"/>
    <property type="match status" value="1"/>
</dbReference>
<dbReference type="InterPro" id="IPR006131">
    <property type="entry name" value="Asp_carbamoyltransf_Asp/Orn-bd"/>
</dbReference>
<dbReference type="GO" id="GO:0042450">
    <property type="term" value="P:L-arginine biosynthetic process via ornithine"/>
    <property type="evidence" value="ECO:0007669"/>
    <property type="project" value="UniProtKB-UniRule"/>
</dbReference>
<evidence type="ECO:0000256" key="1">
    <source>
        <dbReference type="ARBA" id="ARBA00004975"/>
    </source>
</evidence>
<feature type="binding site" evidence="6">
    <location>
        <begin position="50"/>
        <end position="53"/>
    </location>
    <ligand>
        <name>carbamoyl phosphate</name>
        <dbReference type="ChEBI" id="CHEBI:58228"/>
    </ligand>
</feature>
<feature type="binding site" evidence="6">
    <location>
        <position position="101"/>
    </location>
    <ligand>
        <name>carbamoyl phosphate</name>
        <dbReference type="ChEBI" id="CHEBI:58228"/>
    </ligand>
</feature>
<comment type="similarity">
    <text evidence="2 6">Belongs to the aspartate/ornithine carbamoyltransferase superfamily. OTCase family.</text>
</comment>
<evidence type="ECO:0000256" key="2">
    <source>
        <dbReference type="ARBA" id="ARBA00007805"/>
    </source>
</evidence>
<dbReference type="FunFam" id="3.40.50.1370:FF:000008">
    <property type="entry name" value="Ornithine carbamoyltransferase"/>
    <property type="match status" value="1"/>
</dbReference>
<evidence type="ECO:0000256" key="5">
    <source>
        <dbReference type="ARBA" id="ARBA00048772"/>
    </source>
</evidence>
<feature type="binding site" evidence="6">
    <location>
        <position position="167"/>
    </location>
    <ligand>
        <name>L-ornithine</name>
        <dbReference type="ChEBI" id="CHEBI:46911"/>
    </ligand>
</feature>
<comment type="catalytic activity">
    <reaction evidence="5 6">
        <text>carbamoyl phosphate + L-ornithine = L-citrulline + phosphate + H(+)</text>
        <dbReference type="Rhea" id="RHEA:19513"/>
        <dbReference type="ChEBI" id="CHEBI:15378"/>
        <dbReference type="ChEBI" id="CHEBI:43474"/>
        <dbReference type="ChEBI" id="CHEBI:46911"/>
        <dbReference type="ChEBI" id="CHEBI:57743"/>
        <dbReference type="ChEBI" id="CHEBI:58228"/>
        <dbReference type="EC" id="2.1.3.3"/>
    </reaction>
</comment>
<dbReference type="PRINTS" id="PR00102">
    <property type="entry name" value="OTCASE"/>
</dbReference>
<organism evidence="9 10">
    <name type="scientific">Pelagicoccus albus</name>
    <dbReference type="NCBI Taxonomy" id="415222"/>
    <lineage>
        <taxon>Bacteria</taxon>
        <taxon>Pseudomonadati</taxon>
        <taxon>Verrucomicrobiota</taxon>
        <taxon>Opitutia</taxon>
        <taxon>Puniceicoccales</taxon>
        <taxon>Pelagicoccaceae</taxon>
        <taxon>Pelagicoccus</taxon>
    </lineage>
</organism>
<comment type="pathway">
    <text evidence="1">Amino-acid biosynthesis; L-arginine biosynthesis; L-arginine from L-ornithine and carbamoyl phosphate: step 1/3.</text>
</comment>
<feature type="binding site" evidence="6">
    <location>
        <begin position="233"/>
        <end position="234"/>
    </location>
    <ligand>
        <name>L-ornithine</name>
        <dbReference type="ChEBI" id="CHEBI:46911"/>
    </ligand>
</feature>
<dbReference type="Pfam" id="PF00185">
    <property type="entry name" value="OTCace"/>
    <property type="match status" value="1"/>
</dbReference>
<dbReference type="NCBIfam" id="TIGR00658">
    <property type="entry name" value="orni_carb_tr"/>
    <property type="match status" value="1"/>
</dbReference>
<dbReference type="RefSeq" id="WP_185661037.1">
    <property type="nucleotide sequence ID" value="NZ_CAWPOO010000012.1"/>
</dbReference>
<dbReference type="GO" id="GO:0019240">
    <property type="term" value="P:citrulline biosynthetic process"/>
    <property type="evidence" value="ECO:0007669"/>
    <property type="project" value="TreeGrafter"/>
</dbReference>
<protein>
    <recommendedName>
        <fullName evidence="3 6">Ornithine carbamoyltransferase</fullName>
        <shortName evidence="6">OTCase</shortName>
        <ecNumber evidence="3 6">2.1.3.3</ecNumber>
    </recommendedName>
</protein>
<sequence length="314" mass="34703">MQHFLKETDFTINQAAEVFTLAHALKKGRGKHTPPTLKGQSWALIFSKSSTRTRVSFDVGINELGGHPLFLNKSDIQLGRGESIYDTANVLSRFLHGLIIRTYDQSEVEEIAKLGSIPVINALTDYLHPCQIYTDAFTMAERWADGTNFLESLKGKKIAYFGDTANNIANSWILGAAMFGMELVLAGPEGYAPGEDIKATLAESGHAATWSFSNDPEAAAKDADVLYTDTWVSMGQEEESAERIEVMKPYSVTADLMKLGKPEALFMHDLPAYVGMEAQEDVLYGKQSVIFDEAENRLHTQKAIMSVLAEANRR</sequence>
<comment type="subcellular location">
    <subcellularLocation>
        <location evidence="6">Cytoplasm</location>
    </subcellularLocation>
</comment>
<dbReference type="AlphaFoldDB" id="A0A7X1B7N8"/>
<comment type="caution">
    <text evidence="6">Lacks conserved residue(s) required for the propagation of feature annotation.</text>
</comment>
<accession>A0A7X1B7N8</accession>
<reference evidence="9 10" key="1">
    <citation type="submission" date="2020-07" db="EMBL/GenBank/DDBJ databases">
        <authorList>
            <person name="Feng X."/>
        </authorList>
    </citation>
    <scope>NUCLEOTIDE SEQUENCE [LARGE SCALE GENOMIC DNA]</scope>
    <source>
        <strain evidence="9 10">JCM23202</strain>
    </source>
</reference>
<dbReference type="EMBL" id="JACHVC010000012">
    <property type="protein sequence ID" value="MBC2607180.1"/>
    <property type="molecule type" value="Genomic_DNA"/>
</dbReference>
<dbReference type="HAMAP" id="MF_01109">
    <property type="entry name" value="OTCase"/>
    <property type="match status" value="1"/>
</dbReference>
<feature type="domain" description="Aspartate/ornithine carbamoyltransferase Asp/Orn-binding" evidence="7">
    <location>
        <begin position="154"/>
        <end position="307"/>
    </location>
</feature>
<dbReference type="PANTHER" id="PTHR45753">
    <property type="entry name" value="ORNITHINE CARBAMOYLTRANSFERASE, MITOCHONDRIAL"/>
    <property type="match status" value="1"/>
</dbReference>
<feature type="binding site" evidence="6">
    <location>
        <position position="297"/>
    </location>
    <ligand>
        <name>carbamoyl phosphate</name>
        <dbReference type="ChEBI" id="CHEBI:58228"/>
    </ligand>
</feature>
<dbReference type="PANTHER" id="PTHR45753:SF3">
    <property type="entry name" value="ORNITHINE TRANSCARBAMYLASE, MITOCHONDRIAL"/>
    <property type="match status" value="1"/>
</dbReference>
<feature type="binding site" evidence="6">
    <location>
        <position position="229"/>
    </location>
    <ligand>
        <name>L-ornithine</name>
        <dbReference type="ChEBI" id="CHEBI:46911"/>
    </ligand>
</feature>
<feature type="binding site" evidence="6">
    <location>
        <position position="77"/>
    </location>
    <ligand>
        <name>carbamoyl phosphate</name>
        <dbReference type="ChEBI" id="CHEBI:58228"/>
    </ligand>
</feature>
<dbReference type="Proteomes" id="UP000526501">
    <property type="component" value="Unassembled WGS sequence"/>
</dbReference>
<dbReference type="GO" id="GO:0004585">
    <property type="term" value="F:ornithine carbamoyltransferase activity"/>
    <property type="evidence" value="ECO:0007669"/>
    <property type="project" value="UniProtKB-UniRule"/>
</dbReference>
<dbReference type="InterPro" id="IPR024904">
    <property type="entry name" value="OTCase_ArgI"/>
</dbReference>
<evidence type="ECO:0000256" key="3">
    <source>
        <dbReference type="ARBA" id="ARBA00013007"/>
    </source>
</evidence>
<name>A0A7X1B7N8_9BACT</name>
<evidence type="ECO:0000313" key="10">
    <source>
        <dbReference type="Proteomes" id="UP000526501"/>
    </source>
</evidence>
<evidence type="ECO:0000256" key="6">
    <source>
        <dbReference type="HAMAP-Rule" id="MF_01109"/>
    </source>
</evidence>
<dbReference type="InterPro" id="IPR036901">
    <property type="entry name" value="Asp/Orn_carbamoylTrfase_sf"/>
</dbReference>